<dbReference type="PANTHER" id="PTHR32468">
    <property type="entry name" value="CATION/H + ANTIPORTER"/>
    <property type="match status" value="1"/>
</dbReference>
<evidence type="ECO:0000256" key="4">
    <source>
        <dbReference type="ARBA" id="ARBA00022448"/>
    </source>
</evidence>
<feature type="transmembrane region" description="Helical" evidence="15">
    <location>
        <begin position="17"/>
        <end position="40"/>
    </location>
</feature>
<dbReference type="GO" id="GO:1902600">
    <property type="term" value="P:proton transmembrane transport"/>
    <property type="evidence" value="ECO:0007669"/>
    <property type="project" value="InterPro"/>
</dbReference>
<evidence type="ECO:0000259" key="16">
    <source>
        <dbReference type="Pfam" id="PF00999"/>
    </source>
</evidence>
<keyword evidence="10" id="KW-0406">Ion transport</keyword>
<feature type="domain" description="Cation/H+ exchanger transmembrane" evidence="16">
    <location>
        <begin position="34"/>
        <end position="439"/>
    </location>
</feature>
<feature type="transmembrane region" description="Helical" evidence="15">
    <location>
        <begin position="52"/>
        <end position="71"/>
    </location>
</feature>
<dbReference type="InterPro" id="IPR038770">
    <property type="entry name" value="Na+/solute_symporter_sf"/>
</dbReference>
<evidence type="ECO:0000256" key="1">
    <source>
        <dbReference type="ARBA" id="ARBA00003198"/>
    </source>
</evidence>
<evidence type="ECO:0008006" key="21">
    <source>
        <dbReference type="Google" id="ProtNLM"/>
    </source>
</evidence>
<sequence>MDSGDNAKCSADVGEGAYYMAGVVAINAIMATVLLLSGLFHSLLRRLGQPSIISHILAGVVVGPTFLGRVIDLRAMGMEDAGTALGDTIYYLRIIFMFFIGLEMDLRYLRHNLRRSLLLACGGSAISLLLAAVAGPFFYGLLHPVGQGQSFHPAKLYASTVLFMLVLTSTASPVLIRIVTELKLTASETGQLAIGAAFATDIACLTTISMMVVNPTTFAKDGTPKPPRVPGASTPGVQLLVFLWMALVVWVAVAVAVRAARLLNRVKRGRRYISKYELCAMLLLIVGLSLLVQYLRYSASMAAFLIGLAMPRDGPMARTLIDRLTYPVHQIVMPLCFGAIGARLDFADAGRFTATQLTAAIVFTTVLSAAGKVGGTVLVGRWLGITAREALVLGFLLNVKGYSDILAINFGDKSGVWGDTAQVVLLVSSILNTFMAGPASAAIVRQQRRAFQYRSHCLQDLRVDHELRVLVCVHGAGGVNAMLTVAELSKGSGAPVAVYLLHLVELMAARKYAITHLYKDVGARLKLNDDDQWGYAWEMDQVAAAVHSFATYEAAVPVRQMTAISNLASMDGDVRNGVEDARASLVIVPYHKEQRYDGRMVSRRDGRRQLNQRILQRAPCTVGVLVERHLPSISVASSTAPAEADRHDEEQKSTASGTSLAEEQADQEAAVVHHVVAVFLGGPDDREAVAYATRLSTHPSVSVSVSRFRLNKPDDNEMQTAVDVTGDEQDQEDEEFMAEVYAGFVAPGRVSYTETYVSNGVETLNALSGMAGMCSLFVVGRGGGGSGGAAWTTMTSGMGGLDDEECPELGPVGELLASDDFLGCSSSVLVLQQHKLHQKMRTWKKHSLDGCMPDHDILNY</sequence>
<feature type="domain" description="Cation/H(+) antiporter C-terminal" evidence="18">
    <location>
        <begin position="675"/>
        <end position="834"/>
    </location>
</feature>
<dbReference type="AlphaFoldDB" id="A0AAD8X2J7"/>
<dbReference type="InterPro" id="IPR057291">
    <property type="entry name" value="CHX17_2nd"/>
</dbReference>
<feature type="transmembrane region" description="Helical" evidence="15">
    <location>
        <begin position="236"/>
        <end position="257"/>
    </location>
</feature>
<evidence type="ECO:0000256" key="8">
    <source>
        <dbReference type="ARBA" id="ARBA00022958"/>
    </source>
</evidence>
<accession>A0AAD8X2J7</accession>
<feature type="transmembrane region" description="Helical" evidence="15">
    <location>
        <begin position="192"/>
        <end position="216"/>
    </location>
</feature>
<dbReference type="Pfam" id="PF00999">
    <property type="entry name" value="Na_H_Exchanger"/>
    <property type="match status" value="1"/>
</dbReference>
<feature type="domain" description="Cation/H(+) antiporter central" evidence="17">
    <location>
        <begin position="497"/>
        <end position="632"/>
    </location>
</feature>
<dbReference type="FunFam" id="1.20.1530.20:FF:000019">
    <property type="entry name" value="Cation/H(+) antiporter 1"/>
    <property type="match status" value="1"/>
</dbReference>
<keyword evidence="11 15" id="KW-0472">Membrane</keyword>
<feature type="transmembrane region" description="Helical" evidence="15">
    <location>
        <begin position="91"/>
        <end position="109"/>
    </location>
</feature>
<dbReference type="PANTHER" id="PTHR32468:SF18">
    <property type="entry name" value="CATION_H(+) ANTIPORTER 1"/>
    <property type="match status" value="1"/>
</dbReference>
<feature type="transmembrane region" description="Helical" evidence="15">
    <location>
        <begin position="161"/>
        <end position="180"/>
    </location>
</feature>
<evidence type="ECO:0000313" key="20">
    <source>
        <dbReference type="Proteomes" id="UP001231189"/>
    </source>
</evidence>
<dbReference type="Proteomes" id="UP001231189">
    <property type="component" value="Unassembled WGS sequence"/>
</dbReference>
<reference evidence="19" key="1">
    <citation type="submission" date="2023-07" db="EMBL/GenBank/DDBJ databases">
        <title>A chromosome-level genome assembly of Lolium multiflorum.</title>
        <authorList>
            <person name="Chen Y."/>
            <person name="Copetti D."/>
            <person name="Kolliker R."/>
            <person name="Studer B."/>
        </authorList>
    </citation>
    <scope>NUCLEOTIDE SEQUENCE</scope>
    <source>
        <strain evidence="19">02402/16</strain>
        <tissue evidence="19">Leaf</tissue>
    </source>
</reference>
<evidence type="ECO:0000256" key="2">
    <source>
        <dbReference type="ARBA" id="ARBA00004119"/>
    </source>
</evidence>
<evidence type="ECO:0000256" key="7">
    <source>
        <dbReference type="ARBA" id="ARBA00022946"/>
    </source>
</evidence>
<dbReference type="GO" id="GO:0016020">
    <property type="term" value="C:membrane"/>
    <property type="evidence" value="ECO:0007669"/>
    <property type="project" value="UniProtKB-SubCell"/>
</dbReference>
<dbReference type="GO" id="GO:0012505">
    <property type="term" value="C:endomembrane system"/>
    <property type="evidence" value="ECO:0007669"/>
    <property type="project" value="TreeGrafter"/>
</dbReference>
<evidence type="ECO:0000256" key="15">
    <source>
        <dbReference type="SAM" id="Phobius"/>
    </source>
</evidence>
<evidence type="ECO:0000256" key="14">
    <source>
        <dbReference type="SAM" id="MobiDB-lite"/>
    </source>
</evidence>
<keyword evidence="7" id="KW-0809">Transit peptide</keyword>
<proteinExistence type="inferred from homology"/>
<name>A0AAD8X2J7_LOLMU</name>
<keyword evidence="8" id="KW-0630">Potassium</keyword>
<dbReference type="Gene3D" id="1.20.1530.20">
    <property type="match status" value="1"/>
</dbReference>
<keyword evidence="9 15" id="KW-1133">Transmembrane helix</keyword>
<keyword evidence="5" id="KW-0633">Potassium transport</keyword>
<protein>
    <recommendedName>
        <fullName evidence="21">Cation/H+ exchanger domain-containing protein</fullName>
    </recommendedName>
</protein>
<evidence type="ECO:0000256" key="12">
    <source>
        <dbReference type="ARBA" id="ARBA00038341"/>
    </source>
</evidence>
<dbReference type="InterPro" id="IPR006153">
    <property type="entry name" value="Cation/H_exchanger_TM"/>
</dbReference>
<keyword evidence="6 15" id="KW-0812">Transmembrane</keyword>
<evidence type="ECO:0000256" key="5">
    <source>
        <dbReference type="ARBA" id="ARBA00022538"/>
    </source>
</evidence>
<comment type="subcellular location">
    <subcellularLocation>
        <location evidence="3">Membrane</location>
        <topology evidence="3">Multi-pass membrane protein</topology>
    </subcellularLocation>
    <subcellularLocation>
        <location evidence="2">Plastid</location>
        <location evidence="2">Chloroplast envelope</location>
    </subcellularLocation>
</comment>
<feature type="transmembrane region" description="Helical" evidence="15">
    <location>
        <begin position="278"/>
        <end position="295"/>
    </location>
</feature>
<feature type="transmembrane region" description="Helical" evidence="15">
    <location>
        <begin position="116"/>
        <end position="141"/>
    </location>
</feature>
<dbReference type="GO" id="GO:0015297">
    <property type="term" value="F:antiporter activity"/>
    <property type="evidence" value="ECO:0007669"/>
    <property type="project" value="InterPro"/>
</dbReference>
<dbReference type="Pfam" id="PF23256">
    <property type="entry name" value="CHX17_2nd"/>
    <property type="match status" value="1"/>
</dbReference>
<evidence type="ECO:0000256" key="6">
    <source>
        <dbReference type="ARBA" id="ARBA00022692"/>
    </source>
</evidence>
<gene>
    <name evidence="19" type="ORF">QYE76_009897</name>
</gene>
<dbReference type="InterPro" id="IPR050794">
    <property type="entry name" value="CPA2_transporter"/>
</dbReference>
<organism evidence="19 20">
    <name type="scientific">Lolium multiflorum</name>
    <name type="common">Italian ryegrass</name>
    <name type="synonym">Lolium perenne subsp. multiflorum</name>
    <dbReference type="NCBI Taxonomy" id="4521"/>
    <lineage>
        <taxon>Eukaryota</taxon>
        <taxon>Viridiplantae</taxon>
        <taxon>Streptophyta</taxon>
        <taxon>Embryophyta</taxon>
        <taxon>Tracheophyta</taxon>
        <taxon>Spermatophyta</taxon>
        <taxon>Magnoliopsida</taxon>
        <taxon>Liliopsida</taxon>
        <taxon>Poales</taxon>
        <taxon>Poaceae</taxon>
        <taxon>BOP clade</taxon>
        <taxon>Pooideae</taxon>
        <taxon>Poodae</taxon>
        <taxon>Poeae</taxon>
        <taxon>Poeae Chloroplast Group 2 (Poeae type)</taxon>
        <taxon>Loliodinae</taxon>
        <taxon>Loliinae</taxon>
        <taxon>Lolium</taxon>
    </lineage>
</organism>
<dbReference type="GO" id="GO:0006885">
    <property type="term" value="P:regulation of pH"/>
    <property type="evidence" value="ECO:0007669"/>
    <property type="project" value="TreeGrafter"/>
</dbReference>
<dbReference type="InterPro" id="IPR057290">
    <property type="entry name" value="CHX17_C"/>
</dbReference>
<dbReference type="Pfam" id="PF23259">
    <property type="entry name" value="CHX17_C"/>
    <property type="match status" value="1"/>
</dbReference>
<comment type="similarity">
    <text evidence="12">Belongs to the monovalent cation:proton antiporter 2 (CPA2) transporter (TC 2.A.37) family. CHX (TC 2.A.37.4) subfamily.</text>
</comment>
<comment type="function">
    <text evidence="13">May operate as a cation/H(+) antiporter.</text>
</comment>
<dbReference type="GO" id="GO:0006813">
    <property type="term" value="P:potassium ion transport"/>
    <property type="evidence" value="ECO:0007669"/>
    <property type="project" value="UniProtKB-KW"/>
</dbReference>
<feature type="region of interest" description="Disordered" evidence="14">
    <location>
        <begin position="636"/>
        <end position="666"/>
    </location>
</feature>
<evidence type="ECO:0000313" key="19">
    <source>
        <dbReference type="EMBL" id="KAK1693200.1"/>
    </source>
</evidence>
<comment type="caution">
    <text evidence="19">The sequence shown here is derived from an EMBL/GenBank/DDBJ whole genome shotgun (WGS) entry which is preliminary data.</text>
</comment>
<evidence type="ECO:0000259" key="17">
    <source>
        <dbReference type="Pfam" id="PF23256"/>
    </source>
</evidence>
<feature type="compositionally biased region" description="Basic and acidic residues" evidence="14">
    <location>
        <begin position="643"/>
        <end position="652"/>
    </location>
</feature>
<evidence type="ECO:0000256" key="3">
    <source>
        <dbReference type="ARBA" id="ARBA00004141"/>
    </source>
</evidence>
<dbReference type="EMBL" id="JAUUTY010000001">
    <property type="protein sequence ID" value="KAK1693200.1"/>
    <property type="molecule type" value="Genomic_DNA"/>
</dbReference>
<evidence type="ECO:0000256" key="10">
    <source>
        <dbReference type="ARBA" id="ARBA00023065"/>
    </source>
</evidence>
<evidence type="ECO:0000259" key="18">
    <source>
        <dbReference type="Pfam" id="PF23259"/>
    </source>
</evidence>
<evidence type="ECO:0000256" key="13">
    <source>
        <dbReference type="ARBA" id="ARBA00054890"/>
    </source>
</evidence>
<keyword evidence="4" id="KW-0813">Transport</keyword>
<evidence type="ECO:0000256" key="11">
    <source>
        <dbReference type="ARBA" id="ARBA00023136"/>
    </source>
</evidence>
<comment type="function">
    <text evidence="1">May function as sodium-coupled metabolite transporter across the chloroplast envelope.</text>
</comment>
<dbReference type="GO" id="GO:0009941">
    <property type="term" value="C:chloroplast envelope"/>
    <property type="evidence" value="ECO:0007669"/>
    <property type="project" value="UniProtKB-SubCell"/>
</dbReference>
<keyword evidence="20" id="KW-1185">Reference proteome</keyword>
<evidence type="ECO:0000256" key="9">
    <source>
        <dbReference type="ARBA" id="ARBA00022989"/>
    </source>
</evidence>